<dbReference type="OrthoDB" id="9781413at2"/>
<proteinExistence type="predicted"/>
<dbReference type="InterPro" id="IPR036412">
    <property type="entry name" value="HAD-like_sf"/>
</dbReference>
<dbReference type="EMBL" id="FJNB01000018">
    <property type="protein sequence ID" value="CZR05708.1"/>
    <property type="molecule type" value="Genomic_DNA"/>
</dbReference>
<dbReference type="Pfam" id="PF08282">
    <property type="entry name" value="Hydrolase_3"/>
    <property type="match status" value="1"/>
</dbReference>
<dbReference type="EMBL" id="FNYT01000015">
    <property type="protein sequence ID" value="SEJ48461.1"/>
    <property type="molecule type" value="Genomic_DNA"/>
</dbReference>
<dbReference type="Proteomes" id="UP000076878">
    <property type="component" value="Unassembled WGS sequence"/>
</dbReference>
<protein>
    <submittedName>
        <fullName evidence="1">Cof protein</fullName>
    </submittedName>
</protein>
<dbReference type="Gene3D" id="3.40.50.1000">
    <property type="entry name" value="HAD superfamily/HAD-like"/>
    <property type="match status" value="1"/>
</dbReference>
<accession>A0A143Z5E5</accession>
<sequence length="272" mass="30736">MKQKLIALDLDGTTLNNQSLLSDRTKNVLATLQKDNHLVMIATGRPYRNSKEFYETLRMTTPLVNFNGALCHNPSDSNWSNYYHKTLNKDFAMDLIEQREELGIDFICVEGKEKLFASTATLPANEYFPKNLMATQITSKDTLSENPTSMNIFSEGHNLEAIRDRILARYGKTIEIRTWGGTMPCLEIVSAGVQKALGVEVVANHYGIKREDILAFGDEDNDMEMIRYAGHGVVMQNGISALKHIADDVTMHTNHEDGLAIYLENYFRLQQP</sequence>
<dbReference type="GO" id="GO:0000287">
    <property type="term" value="F:magnesium ion binding"/>
    <property type="evidence" value="ECO:0007669"/>
    <property type="project" value="TreeGrafter"/>
</dbReference>
<dbReference type="SFLD" id="SFLDG01140">
    <property type="entry name" value="C2.B:_Phosphomannomutase_and_P"/>
    <property type="match status" value="1"/>
</dbReference>
<dbReference type="InterPro" id="IPR006379">
    <property type="entry name" value="HAD-SF_hydro_IIB"/>
</dbReference>
<gene>
    <name evidence="2" type="ORF">SAMN05216375_11519</name>
    <name evidence="1" type="ORF">TR210_2251</name>
</gene>
<evidence type="ECO:0000313" key="3">
    <source>
        <dbReference type="Proteomes" id="UP000076878"/>
    </source>
</evidence>
<evidence type="ECO:0000313" key="2">
    <source>
        <dbReference type="EMBL" id="SEJ48461.1"/>
    </source>
</evidence>
<evidence type="ECO:0000313" key="1">
    <source>
        <dbReference type="EMBL" id="CZR05708.1"/>
    </source>
</evidence>
<dbReference type="GO" id="GO:0016791">
    <property type="term" value="F:phosphatase activity"/>
    <property type="evidence" value="ECO:0007669"/>
    <property type="project" value="UniProtKB-ARBA"/>
</dbReference>
<dbReference type="STRING" id="640938.TR210_2251"/>
<dbReference type="InterPro" id="IPR023214">
    <property type="entry name" value="HAD_sf"/>
</dbReference>
<dbReference type="SFLD" id="SFLDS00003">
    <property type="entry name" value="Haloacid_Dehalogenase"/>
    <property type="match status" value="1"/>
</dbReference>
<evidence type="ECO:0000313" key="4">
    <source>
        <dbReference type="Proteomes" id="UP000199280"/>
    </source>
</evidence>
<dbReference type="PANTHER" id="PTHR10000">
    <property type="entry name" value="PHOSPHOSERINE PHOSPHATASE"/>
    <property type="match status" value="1"/>
</dbReference>
<dbReference type="GO" id="GO:0005829">
    <property type="term" value="C:cytosol"/>
    <property type="evidence" value="ECO:0007669"/>
    <property type="project" value="TreeGrafter"/>
</dbReference>
<reference evidence="2 4" key="2">
    <citation type="submission" date="2016-10" db="EMBL/GenBank/DDBJ databases">
        <authorList>
            <person name="Varghese N."/>
            <person name="Submissions S."/>
        </authorList>
    </citation>
    <scope>NUCLEOTIDE SEQUENCE [LARGE SCALE GENOMIC DNA]</scope>
    <source>
        <strain evidence="2 4">DSM 22150</strain>
    </source>
</reference>
<dbReference type="AlphaFoldDB" id="A0A143Z5E5"/>
<keyword evidence="4" id="KW-1185">Reference proteome</keyword>
<reference evidence="1 3" key="1">
    <citation type="submission" date="2016-02" db="EMBL/GenBank/DDBJ databases">
        <authorList>
            <person name="Wen L."/>
            <person name="He K."/>
            <person name="Yang H."/>
        </authorList>
    </citation>
    <scope>NUCLEOTIDE SEQUENCE [LARGE SCALE GENOMIC DNA]</scope>
    <source>
        <strain evidence="1">Trichococcus_R210</strain>
    </source>
</reference>
<dbReference type="CDD" id="cd07516">
    <property type="entry name" value="HAD_Pase"/>
    <property type="match status" value="1"/>
</dbReference>
<organism evidence="1 3">
    <name type="scientific">Trichococcus ilyis</name>
    <dbReference type="NCBI Taxonomy" id="640938"/>
    <lineage>
        <taxon>Bacteria</taxon>
        <taxon>Bacillati</taxon>
        <taxon>Bacillota</taxon>
        <taxon>Bacilli</taxon>
        <taxon>Lactobacillales</taxon>
        <taxon>Carnobacteriaceae</taxon>
        <taxon>Trichococcus</taxon>
    </lineage>
</organism>
<dbReference type="NCBIfam" id="TIGR00099">
    <property type="entry name" value="Cof-subfamily"/>
    <property type="match status" value="1"/>
</dbReference>
<dbReference type="RefSeq" id="WP_068623845.1">
    <property type="nucleotide sequence ID" value="NZ_FJNB01000018.1"/>
</dbReference>
<name>A0A143Z5E5_9LACT</name>
<dbReference type="Proteomes" id="UP000199280">
    <property type="component" value="Unassembled WGS sequence"/>
</dbReference>
<dbReference type="SUPFAM" id="SSF56784">
    <property type="entry name" value="HAD-like"/>
    <property type="match status" value="1"/>
</dbReference>
<dbReference type="InterPro" id="IPR000150">
    <property type="entry name" value="Cof"/>
</dbReference>
<dbReference type="NCBIfam" id="TIGR01484">
    <property type="entry name" value="HAD-SF-IIB"/>
    <property type="match status" value="1"/>
</dbReference>
<dbReference type="Gene3D" id="3.30.1240.10">
    <property type="match status" value="1"/>
</dbReference>
<dbReference type="PANTHER" id="PTHR10000:SF23">
    <property type="entry name" value="5-AMINO-6-(5-PHOSPHO-D-RIBITYLAMINO)URACIL PHOSPHATASE YITU"/>
    <property type="match status" value="1"/>
</dbReference>